<evidence type="ECO:0000313" key="5">
    <source>
        <dbReference type="Proteomes" id="UP000198707"/>
    </source>
</evidence>
<reference evidence="5" key="1">
    <citation type="submission" date="2016-10" db="EMBL/GenBank/DDBJ databases">
        <authorList>
            <person name="Varghese N."/>
            <person name="Submissions S."/>
        </authorList>
    </citation>
    <scope>NUCLEOTIDE SEQUENCE [LARGE SCALE GENOMIC DNA]</scope>
    <source>
        <strain evidence="5">CGMCC 4.7038</strain>
    </source>
</reference>
<evidence type="ECO:0000256" key="2">
    <source>
        <dbReference type="SAM" id="Phobius"/>
    </source>
</evidence>
<organism evidence="4 5">
    <name type="scientific">Micromonospora phaseoli</name>
    <dbReference type="NCBI Taxonomy" id="1144548"/>
    <lineage>
        <taxon>Bacteria</taxon>
        <taxon>Bacillati</taxon>
        <taxon>Actinomycetota</taxon>
        <taxon>Actinomycetes</taxon>
        <taxon>Micromonosporales</taxon>
        <taxon>Micromonosporaceae</taxon>
        <taxon>Micromonospora</taxon>
    </lineage>
</organism>
<keyword evidence="2" id="KW-0812">Transmembrane</keyword>
<dbReference type="Proteomes" id="UP000198707">
    <property type="component" value="Unassembled WGS sequence"/>
</dbReference>
<proteinExistence type="predicted"/>
<feature type="transmembrane region" description="Helical" evidence="2">
    <location>
        <begin position="104"/>
        <end position="122"/>
    </location>
</feature>
<dbReference type="Pfam" id="PF00487">
    <property type="entry name" value="FA_desaturase"/>
    <property type="match status" value="1"/>
</dbReference>
<dbReference type="InterPro" id="IPR005804">
    <property type="entry name" value="FA_desaturase_dom"/>
</dbReference>
<dbReference type="AlphaFoldDB" id="A0A1H7ADD6"/>
<feature type="transmembrane region" description="Helical" evidence="2">
    <location>
        <begin position="40"/>
        <end position="60"/>
    </location>
</feature>
<feature type="transmembrane region" description="Helical" evidence="2">
    <location>
        <begin position="203"/>
        <end position="220"/>
    </location>
</feature>
<feature type="region of interest" description="Disordered" evidence="1">
    <location>
        <begin position="341"/>
        <end position="375"/>
    </location>
</feature>
<evidence type="ECO:0000256" key="1">
    <source>
        <dbReference type="SAM" id="MobiDB-lite"/>
    </source>
</evidence>
<accession>A0A1H7ADD6</accession>
<keyword evidence="2" id="KW-1133">Transmembrane helix</keyword>
<sequence length="375" mass="41518">MSSIDSTMSGVRPGSPRRRSDYAELLSQVRQAGLLERRPIYYGIRIALNAALVVAGWTIFVMVGESWWQLLTAVFLAVMFTQTGFIGHDAGHRQIFRSRRANDLVGLLHGNLAIGLAFGWWVDKHHRHHANPNQEGLDPDISGEAIVFTPAQARLRRGAGRFLARHQGVLFFPMLLLEGLNLHVASVRALFRSSYRERGREAVLLGLHTVGYLAVVIAVLSPLQALAFVVVQQGLFGVYLGLAFAPNHKGMPILAEDDDTDFFRRQVLTSRNVRGSRLTDFMLGGLNHQIEHHLFPSMPRASLRHARPIVRAFCLDRGVPYVETTLLDSYRQAVHHLHTVGRGDQDAEPTGHDESGPAARSGRSLMSDAPSGPGR</sequence>
<feature type="compositionally biased region" description="Basic and acidic residues" evidence="1">
    <location>
        <begin position="341"/>
        <end position="355"/>
    </location>
</feature>
<feature type="transmembrane region" description="Helical" evidence="2">
    <location>
        <begin position="170"/>
        <end position="191"/>
    </location>
</feature>
<evidence type="ECO:0000313" key="4">
    <source>
        <dbReference type="EMBL" id="SEJ62946.1"/>
    </source>
</evidence>
<dbReference type="GO" id="GO:0008610">
    <property type="term" value="P:lipid biosynthetic process"/>
    <property type="evidence" value="ECO:0007669"/>
    <property type="project" value="UniProtKB-ARBA"/>
</dbReference>
<dbReference type="GO" id="GO:0016717">
    <property type="term" value="F:oxidoreductase activity, acting on paired donors, with oxidation of a pair of donors resulting in the reduction of molecular oxygen to two molecules of water"/>
    <property type="evidence" value="ECO:0007669"/>
    <property type="project" value="TreeGrafter"/>
</dbReference>
<protein>
    <submittedName>
        <fullName evidence="4">Fatty acid desaturase</fullName>
    </submittedName>
</protein>
<dbReference type="InterPro" id="IPR012171">
    <property type="entry name" value="Fatty_acid_desaturase"/>
</dbReference>
<evidence type="ECO:0000259" key="3">
    <source>
        <dbReference type="Pfam" id="PF00487"/>
    </source>
</evidence>
<dbReference type="PIRSF" id="PIRSF015921">
    <property type="entry name" value="FA_sphinglp_des"/>
    <property type="match status" value="1"/>
</dbReference>
<keyword evidence="5" id="KW-1185">Reference proteome</keyword>
<keyword evidence="2" id="KW-0472">Membrane</keyword>
<dbReference type="PANTHER" id="PTHR19353">
    <property type="entry name" value="FATTY ACID DESATURASE 2"/>
    <property type="match status" value="1"/>
</dbReference>
<name>A0A1H7ADD6_9ACTN</name>
<dbReference type="PANTHER" id="PTHR19353:SF19">
    <property type="entry name" value="DELTA(5) FATTY ACID DESATURASE C-RELATED"/>
    <property type="match status" value="1"/>
</dbReference>
<dbReference type="CDD" id="cd03506">
    <property type="entry name" value="Delta6-FADS-like"/>
    <property type="match status" value="1"/>
</dbReference>
<feature type="domain" description="Fatty acid desaturase" evidence="3">
    <location>
        <begin position="66"/>
        <end position="324"/>
    </location>
</feature>
<feature type="transmembrane region" description="Helical" evidence="2">
    <location>
        <begin position="66"/>
        <end position="83"/>
    </location>
</feature>
<dbReference type="EMBL" id="FNYV01000006">
    <property type="protein sequence ID" value="SEJ62946.1"/>
    <property type="molecule type" value="Genomic_DNA"/>
</dbReference>
<dbReference type="GO" id="GO:0016020">
    <property type="term" value="C:membrane"/>
    <property type="evidence" value="ECO:0007669"/>
    <property type="project" value="TreeGrafter"/>
</dbReference>
<gene>
    <name evidence="4" type="ORF">SAMN05443287_10634</name>
</gene>
<dbReference type="STRING" id="1144548.SAMN05443287_10634"/>